<comment type="caution">
    <text evidence="2">The sequence shown here is derived from an EMBL/GenBank/DDBJ whole genome shotgun (WGS) entry which is preliminary data.</text>
</comment>
<accession>A0A4R8W310</accession>
<dbReference type="InterPro" id="IPR049625">
    <property type="entry name" value="Glyco_transf_61_cat"/>
</dbReference>
<dbReference type="Pfam" id="PF04577">
    <property type="entry name" value="Glyco_transf_61"/>
    <property type="match status" value="1"/>
</dbReference>
<name>A0A4R8W310_9MICO</name>
<dbReference type="RefSeq" id="WP_134510389.1">
    <property type="nucleotide sequence ID" value="NZ_SOFM01000043.1"/>
</dbReference>
<evidence type="ECO:0000313" key="2">
    <source>
        <dbReference type="EMBL" id="TFC01225.1"/>
    </source>
</evidence>
<keyword evidence="3" id="KW-1185">Reference proteome</keyword>
<gene>
    <name evidence="2" type="ORF">E3O32_13775</name>
</gene>
<sequence>MTSVKRAIRRFTSLEKAALAPIHEFWRTHNYALLGESASFLRALDHRVDTHVASPIHDVIIAGWLSGHSGYKLSIRTLRRMNPGYHIVLKREDRKDVVTGDSAGGQPLGFRIEAHSEDALNPFVLGVVAPDARIFSLPASNVDVAERMSNGYPGLRVTVHNATETATPPFGYVDYLMKSPRGVTSERSTWLAAIVHHAPKEMLELVDSDYGQFLAADALKVLSIYPSDASWADRFNLVALGGQGEFVSDLVPVTVERPNRTAAPSAGTGTRVPEFVRRSKTLHSVPGARTMASPSEDWLHLKDALVQDGGTVTVGDSLINFETSADPSLDFVAGQWETVFGSRTHPDVALLRRRPLADEFVPEGILLSGRNDSNWYHWLIEYLPRVMQLEGTLGPDVPFIVSSRTPPSGLDALRSLTDRSIVVLDPSLAYPVELLHVVAPPVQILDTTRVPWSEGLCMNPAPLLAIRDKLGLNSGAALPSRHVFLRRQSSHRGLLNEAVLAKIAARHGLEVLDPGAMSWSEQVALFSSASLLVGASGAVMANYLLMSPGSRILALTSDGLGDFVLPAAIASIVGVDFTYLTGPGSTKLSKSDNRNNWLHSDFSISPGEFESTLRRTLRSLLEVPDHEVSASTPSSLTRRQAVR</sequence>
<dbReference type="GO" id="GO:0016757">
    <property type="term" value="F:glycosyltransferase activity"/>
    <property type="evidence" value="ECO:0007669"/>
    <property type="project" value="InterPro"/>
</dbReference>
<dbReference type="AlphaFoldDB" id="A0A4R8W310"/>
<protein>
    <submittedName>
        <fullName evidence="2">Glycosyltransferase family 61 protein</fullName>
    </submittedName>
</protein>
<keyword evidence="2" id="KW-0808">Transferase</keyword>
<organism evidence="2 3">
    <name type="scientific">Cryobacterium mannosilyticum</name>
    <dbReference type="NCBI Taxonomy" id="1259190"/>
    <lineage>
        <taxon>Bacteria</taxon>
        <taxon>Bacillati</taxon>
        <taxon>Actinomycetota</taxon>
        <taxon>Actinomycetes</taxon>
        <taxon>Micrococcales</taxon>
        <taxon>Microbacteriaceae</taxon>
        <taxon>Cryobacterium</taxon>
    </lineage>
</organism>
<evidence type="ECO:0000259" key="1">
    <source>
        <dbReference type="Pfam" id="PF04577"/>
    </source>
</evidence>
<evidence type="ECO:0000313" key="3">
    <source>
        <dbReference type="Proteomes" id="UP000297643"/>
    </source>
</evidence>
<dbReference type="EMBL" id="SOFM01000043">
    <property type="protein sequence ID" value="TFC01225.1"/>
    <property type="molecule type" value="Genomic_DNA"/>
</dbReference>
<feature type="domain" description="Glycosyltransferase 61 catalytic" evidence="1">
    <location>
        <begin position="375"/>
        <end position="553"/>
    </location>
</feature>
<proteinExistence type="predicted"/>
<reference evidence="2 3" key="1">
    <citation type="submission" date="2019-03" db="EMBL/GenBank/DDBJ databases">
        <title>Genomics of glacier-inhabiting Cryobacterium strains.</title>
        <authorList>
            <person name="Liu Q."/>
            <person name="Xin Y.-H."/>
        </authorList>
    </citation>
    <scope>NUCLEOTIDE SEQUENCE [LARGE SCALE GENOMIC DNA]</scope>
    <source>
        <strain evidence="2 3">RHLT2-21</strain>
    </source>
</reference>
<dbReference type="Proteomes" id="UP000297643">
    <property type="component" value="Unassembled WGS sequence"/>
</dbReference>